<keyword evidence="3" id="KW-1185">Reference proteome</keyword>
<feature type="compositionally biased region" description="Low complexity" evidence="1">
    <location>
        <begin position="42"/>
        <end position="62"/>
    </location>
</feature>
<dbReference type="Proteomes" id="UP001180531">
    <property type="component" value="Unassembled WGS sequence"/>
</dbReference>
<feature type="region of interest" description="Disordered" evidence="1">
    <location>
        <begin position="23"/>
        <end position="65"/>
    </location>
</feature>
<comment type="caution">
    <text evidence="2">The sequence shown here is derived from an EMBL/GenBank/DDBJ whole genome shotgun (WGS) entry which is preliminary data.</text>
</comment>
<dbReference type="RefSeq" id="WP_311613448.1">
    <property type="nucleotide sequence ID" value="NZ_JAVRFI010000016.1"/>
</dbReference>
<evidence type="ECO:0000313" key="2">
    <source>
        <dbReference type="EMBL" id="MDT0451966.1"/>
    </source>
</evidence>
<dbReference type="InterPro" id="IPR044058">
    <property type="entry name" value="Lipoprotein_23"/>
</dbReference>
<dbReference type="EMBL" id="JAVRFI010000016">
    <property type="protein sequence ID" value="MDT0451966.1"/>
    <property type="molecule type" value="Genomic_DNA"/>
</dbReference>
<reference evidence="2" key="1">
    <citation type="submission" date="2024-05" db="EMBL/GenBank/DDBJ databases">
        <title>30 novel species of actinomycetes from the DSMZ collection.</title>
        <authorList>
            <person name="Nouioui I."/>
        </authorList>
    </citation>
    <scope>NUCLEOTIDE SEQUENCE</scope>
    <source>
        <strain evidence="2">DSM 40473</strain>
    </source>
</reference>
<organism evidence="2 3">
    <name type="scientific">Streptomyces hesseae</name>
    <dbReference type="NCBI Taxonomy" id="3075519"/>
    <lineage>
        <taxon>Bacteria</taxon>
        <taxon>Bacillati</taxon>
        <taxon>Actinomycetota</taxon>
        <taxon>Actinomycetes</taxon>
        <taxon>Kitasatosporales</taxon>
        <taxon>Streptomycetaceae</taxon>
        <taxon>Streptomyces</taxon>
    </lineage>
</organism>
<dbReference type="Pfam" id="PF18966">
    <property type="entry name" value="Lipoprotein_23"/>
    <property type="match status" value="1"/>
</dbReference>
<evidence type="ECO:0000313" key="3">
    <source>
        <dbReference type="Proteomes" id="UP001180531"/>
    </source>
</evidence>
<keyword evidence="2" id="KW-0449">Lipoprotein</keyword>
<dbReference type="PROSITE" id="PS51257">
    <property type="entry name" value="PROKAR_LIPOPROTEIN"/>
    <property type="match status" value="1"/>
</dbReference>
<accession>A0ABU2STL8</accession>
<name>A0ABU2STL8_9ACTN</name>
<gene>
    <name evidence="2" type="ORF">RM609_23190</name>
</gene>
<proteinExistence type="predicted"/>
<evidence type="ECO:0000256" key="1">
    <source>
        <dbReference type="SAM" id="MobiDB-lite"/>
    </source>
</evidence>
<protein>
    <submittedName>
        <fullName evidence="2">Lipoprotein</fullName>
    </submittedName>
</protein>
<sequence>MRRIASGAMSALLTVGVLTGCSSTDDKSGTETSAGAMKESTKPTGPTTGATGKTAKPKAGAGLKDGRIGDAGTACALPVSFEAPKDWKLTEFTAESRDFLRKLSGHPSVNGACELSARPTGVIGFIRVFTIDGPDKSPRQALENFVSEEKRVSEPRYTETKLGDLPATEVVYTQQDLLLDEPQTRRGLAVKTPKGLTVLHLEGAESDDSKVMIPAYEQAKATMRSTT</sequence>